<dbReference type="PANTHER" id="PTHR10366:SF564">
    <property type="entry name" value="STEROL-4-ALPHA-CARBOXYLATE 3-DEHYDROGENASE, DECARBOXYLATING"/>
    <property type="match status" value="1"/>
</dbReference>
<dbReference type="AlphaFoldDB" id="A0A7S0VKF6"/>
<evidence type="ECO:0000256" key="4">
    <source>
        <dbReference type="ARBA" id="ARBA00039055"/>
    </source>
</evidence>
<evidence type="ECO:0000256" key="3">
    <source>
        <dbReference type="ARBA" id="ARBA00023445"/>
    </source>
</evidence>
<dbReference type="SUPFAM" id="SSF51735">
    <property type="entry name" value="NAD(P)-binding Rossmann-fold domains"/>
    <property type="match status" value="1"/>
</dbReference>
<sequence>MLKPPCSTPAVHSSISVTCTAPVPTADVVQAIPLGGHGDSLSRRPLLPPEINATDRPQTICITGALGYIGSRVTSRLLSRGHRIHIVDLPRALESEWTKKFVQDPSISDRVKLFPCDLMQAKTSPDGSPSPDLARLHDAVRGCDSVIHLVAMVNVTPRKADQQRMYDLGMEGTRNILSVVSSLSAPSSSSPASSSSSSPRRVVMLSSVAACVADNWERGKEHTFSAADFSQTCSLKSFTYSFVKRESELLARRLSADQAYKLVTVCPGVTFGPISNSIHSKTSPGMLLALLLAREGFRIFGFHVSLRFLIPELHTLFSDVDDVAAVISAATVATDTDLNGQDRFIVGSALTSLTHMSEHLEEIVRADATHGTADATADGIAPSDKVTAASREQNVLQEEKRTTDYLYQVPMGLDNGSPIYPHSASLPSSSQRPPLPPPPPGIFPRLSKWVAQDLAPKLLGCERLMPSIAMDLALLPLTCGRPIRGLDMNPTVASLGLQRSVPWCATLKDTARSMQDLELIKGWKMT</sequence>
<reference evidence="11" key="1">
    <citation type="submission" date="2021-01" db="EMBL/GenBank/DDBJ databases">
        <authorList>
            <person name="Corre E."/>
            <person name="Pelletier E."/>
            <person name="Niang G."/>
            <person name="Scheremetjew M."/>
            <person name="Finn R."/>
            <person name="Kale V."/>
            <person name="Holt S."/>
            <person name="Cochrane G."/>
            <person name="Meng A."/>
            <person name="Brown T."/>
            <person name="Cohen L."/>
        </authorList>
    </citation>
    <scope>NUCLEOTIDE SEQUENCE</scope>
    <source>
        <strain evidence="11">SAG 63-3</strain>
    </source>
</reference>
<dbReference type="InterPro" id="IPR036291">
    <property type="entry name" value="NAD(P)-bd_dom_sf"/>
</dbReference>
<dbReference type="EMBL" id="HBFM01026610">
    <property type="protein sequence ID" value="CAD8784447.1"/>
    <property type="molecule type" value="Transcribed_RNA"/>
</dbReference>
<dbReference type="GO" id="GO:0045552">
    <property type="term" value="F:dihydroflavanol 4-reductase activity"/>
    <property type="evidence" value="ECO:0007669"/>
    <property type="project" value="UniProtKB-EC"/>
</dbReference>
<evidence type="ECO:0000313" key="11">
    <source>
        <dbReference type="EMBL" id="CAD8784447.1"/>
    </source>
</evidence>
<dbReference type="EC" id="1.1.1.234" evidence="4"/>
<dbReference type="GO" id="GO:0009813">
    <property type="term" value="P:flavonoid biosynthetic process"/>
    <property type="evidence" value="ECO:0007669"/>
    <property type="project" value="UniProtKB-KW"/>
</dbReference>
<proteinExistence type="inferred from homology"/>
<comment type="similarity">
    <text evidence="3">Belongs to the NAD(P)-dependent epimerase/dehydratase family. Dihydroflavonol-4-reductase subfamily.</text>
</comment>
<dbReference type="InterPro" id="IPR001509">
    <property type="entry name" value="Epimerase_deHydtase"/>
</dbReference>
<evidence type="ECO:0000256" key="8">
    <source>
        <dbReference type="ARBA" id="ARBA00049132"/>
    </source>
</evidence>
<evidence type="ECO:0000256" key="2">
    <source>
        <dbReference type="ARBA" id="ARBA00023241"/>
    </source>
</evidence>
<evidence type="ECO:0000256" key="5">
    <source>
        <dbReference type="ARBA" id="ARBA00039057"/>
    </source>
</evidence>
<dbReference type="Gene3D" id="3.40.50.720">
    <property type="entry name" value="NAD(P)-binding Rossmann-like Domain"/>
    <property type="match status" value="1"/>
</dbReference>
<comment type="catalytic activity">
    <reaction evidence="8">
        <text>a (2R,3S,4S)-leucoanthocyanidin + NADP(+) = a (2R,3R)-dihydroflavonol + NADPH + H(+)</text>
        <dbReference type="Rhea" id="RHEA:54444"/>
        <dbReference type="ChEBI" id="CHEBI:15378"/>
        <dbReference type="ChEBI" id="CHEBI:57783"/>
        <dbReference type="ChEBI" id="CHEBI:58349"/>
        <dbReference type="ChEBI" id="CHEBI:138176"/>
        <dbReference type="ChEBI" id="CHEBI:138188"/>
        <dbReference type="EC" id="1.1.1.219"/>
    </reaction>
</comment>
<feature type="domain" description="NAD-dependent epimerase/dehydratase" evidence="10">
    <location>
        <begin position="60"/>
        <end position="330"/>
    </location>
</feature>
<feature type="compositionally biased region" description="Low complexity" evidence="9">
    <location>
        <begin position="421"/>
        <end position="432"/>
    </location>
</feature>
<evidence type="ECO:0000259" key="10">
    <source>
        <dbReference type="Pfam" id="PF01370"/>
    </source>
</evidence>
<dbReference type="Pfam" id="PF01370">
    <property type="entry name" value="Epimerase"/>
    <property type="match status" value="1"/>
</dbReference>
<dbReference type="GO" id="GO:0047890">
    <property type="term" value="F:flavanone 4-reductase activity"/>
    <property type="evidence" value="ECO:0007669"/>
    <property type="project" value="UniProtKB-EC"/>
</dbReference>
<keyword evidence="1" id="KW-0560">Oxidoreductase</keyword>
<name>A0A7S0VKF6_9CHLO</name>
<keyword evidence="2" id="KW-0284">Flavonoid biosynthesis</keyword>
<protein>
    <recommendedName>
        <fullName evidence="6">Flavanone 4-reductase</fullName>
        <ecNumber evidence="5">1.1.1.219</ecNumber>
        <ecNumber evidence="4">1.1.1.234</ecNumber>
    </recommendedName>
</protein>
<evidence type="ECO:0000256" key="9">
    <source>
        <dbReference type="SAM" id="MobiDB-lite"/>
    </source>
</evidence>
<feature type="region of interest" description="Disordered" evidence="9">
    <location>
        <begin position="374"/>
        <end position="401"/>
    </location>
</feature>
<evidence type="ECO:0000256" key="1">
    <source>
        <dbReference type="ARBA" id="ARBA00023002"/>
    </source>
</evidence>
<feature type="region of interest" description="Disordered" evidence="9">
    <location>
        <begin position="418"/>
        <end position="440"/>
    </location>
</feature>
<organism evidence="11">
    <name type="scientific">Polytomella parva</name>
    <dbReference type="NCBI Taxonomy" id="51329"/>
    <lineage>
        <taxon>Eukaryota</taxon>
        <taxon>Viridiplantae</taxon>
        <taxon>Chlorophyta</taxon>
        <taxon>core chlorophytes</taxon>
        <taxon>Chlorophyceae</taxon>
        <taxon>CS clade</taxon>
        <taxon>Chlamydomonadales</taxon>
        <taxon>Chlamydomonadaceae</taxon>
        <taxon>Polytomella</taxon>
    </lineage>
</organism>
<evidence type="ECO:0000256" key="7">
    <source>
        <dbReference type="ARBA" id="ARBA00048870"/>
    </source>
</evidence>
<dbReference type="InterPro" id="IPR050425">
    <property type="entry name" value="NAD(P)_dehydrat-like"/>
</dbReference>
<evidence type="ECO:0000256" key="6">
    <source>
        <dbReference type="ARBA" id="ARBA00042087"/>
    </source>
</evidence>
<comment type="catalytic activity">
    <reaction evidence="7">
        <text>(2S)-flavan-4-ol + NADP(+) = (2S)-flavanone + NADPH + H(+)</text>
        <dbReference type="Rhea" id="RHEA:11228"/>
        <dbReference type="ChEBI" id="CHEBI:15378"/>
        <dbReference type="ChEBI" id="CHEBI:15605"/>
        <dbReference type="ChEBI" id="CHEBI:15606"/>
        <dbReference type="ChEBI" id="CHEBI:57783"/>
        <dbReference type="ChEBI" id="CHEBI:58349"/>
        <dbReference type="EC" id="1.1.1.234"/>
    </reaction>
</comment>
<dbReference type="EC" id="1.1.1.219" evidence="5"/>
<dbReference type="PANTHER" id="PTHR10366">
    <property type="entry name" value="NAD DEPENDENT EPIMERASE/DEHYDRATASE"/>
    <property type="match status" value="1"/>
</dbReference>
<gene>
    <name evidence="11" type="ORF">PPAR00522_LOCUS17218</name>
</gene>
<accession>A0A7S0VKF6</accession>